<protein>
    <submittedName>
        <fullName evidence="5">ABC-F family ATP-binding cassette domain-containing protein</fullName>
    </submittedName>
</protein>
<dbReference type="InterPro" id="IPR003439">
    <property type="entry name" value="ABC_transporter-like_ATP-bd"/>
</dbReference>
<gene>
    <name evidence="5" type="ORF">GCM10022402_36440</name>
</gene>
<dbReference type="InterPro" id="IPR051309">
    <property type="entry name" value="ABCF_ATPase"/>
</dbReference>
<dbReference type="GO" id="GO:0005524">
    <property type="term" value="F:ATP binding"/>
    <property type="evidence" value="ECO:0007669"/>
    <property type="project" value="UniProtKB-KW"/>
</dbReference>
<proteinExistence type="predicted"/>
<evidence type="ECO:0000313" key="6">
    <source>
        <dbReference type="Proteomes" id="UP001500908"/>
    </source>
</evidence>
<dbReference type="Gene3D" id="3.40.50.300">
    <property type="entry name" value="P-loop containing nucleotide triphosphate hydrolases"/>
    <property type="match status" value="2"/>
</dbReference>
<feature type="compositionally biased region" description="Basic and acidic residues" evidence="3">
    <location>
        <begin position="286"/>
        <end position="302"/>
    </location>
</feature>
<keyword evidence="6" id="KW-1185">Reference proteome</keyword>
<name>A0ABP7G2F0_9ACTN</name>
<feature type="domain" description="ABC transporter" evidence="4">
    <location>
        <begin position="1"/>
        <end position="259"/>
    </location>
</feature>
<dbReference type="CDD" id="cd03221">
    <property type="entry name" value="ABCF_EF-3"/>
    <property type="match status" value="2"/>
</dbReference>
<dbReference type="Proteomes" id="UP001500908">
    <property type="component" value="Unassembled WGS sequence"/>
</dbReference>
<dbReference type="EMBL" id="BAABDD010000019">
    <property type="protein sequence ID" value="GAA3754491.1"/>
    <property type="molecule type" value="Genomic_DNA"/>
</dbReference>
<keyword evidence="2 5" id="KW-0067">ATP-binding</keyword>
<evidence type="ECO:0000313" key="5">
    <source>
        <dbReference type="EMBL" id="GAA3754491.1"/>
    </source>
</evidence>
<dbReference type="PANTHER" id="PTHR42855:SF1">
    <property type="entry name" value="ABC TRANSPORTER DOMAIN-CONTAINING PROTEIN"/>
    <property type="match status" value="1"/>
</dbReference>
<keyword evidence="1" id="KW-0547">Nucleotide-binding</keyword>
<feature type="domain" description="ABC transporter" evidence="4">
    <location>
        <begin position="339"/>
        <end position="548"/>
    </location>
</feature>
<dbReference type="InterPro" id="IPR027417">
    <property type="entry name" value="P-loop_NTPase"/>
</dbReference>
<sequence>MIDHVSKSYGALLALDQVSFTVTPGQRVGVVGRNGAGKTTLLRIIAGWESPDSGEVRRVPGDVTVGYLPQESDGHPDETLADYLSRRSGIAAAEQEVARTAAALSDDAAAAESYQRALDRLTALGAGDFEVRCASVVTSVGLTTAALAAPMATMSGGELARCRLAALLLSRHDFLLLDEPTNDLDFAAQDQLDALTATSPAGIVMVSHDRSFLRRTVTDVVELDHISHRASHYPGDWDAYVDNQHRRREDQYERHERYIAERDRITKMMRRKQQWSREGAARAKSRASDNDKFIRNGNREQAEGLAQGAKALSKRLERLERVEQPAEGWRLRYAIAEAPRSGDIAARLRGLRAQRGDLRVGPVDLDITWGDRIAMLGANGSGKTTLVSLLLGLDQPQAGTVELGAGTVIGSLDQARTVFRSSRPLLEQVERATKLPSQQARALLAKFDLTPQDIARPADSLSPGEHTRAGLALLMAGGVNTLVLDEPTNHLDLAAIDQLHSAIDNFAGTLILVTHNRDLLETTRITRRLHLRTQHYDGRRFTHVEEESG</sequence>
<dbReference type="Pfam" id="PF00005">
    <property type="entry name" value="ABC_tran"/>
    <property type="match status" value="2"/>
</dbReference>
<evidence type="ECO:0000259" key="4">
    <source>
        <dbReference type="PROSITE" id="PS50893"/>
    </source>
</evidence>
<accession>A0ABP7G2F0</accession>
<comment type="caution">
    <text evidence="5">The sequence shown here is derived from an EMBL/GenBank/DDBJ whole genome shotgun (WGS) entry which is preliminary data.</text>
</comment>
<dbReference type="SUPFAM" id="SSF52540">
    <property type="entry name" value="P-loop containing nucleoside triphosphate hydrolases"/>
    <property type="match status" value="2"/>
</dbReference>
<dbReference type="PANTHER" id="PTHR42855">
    <property type="entry name" value="ABC TRANSPORTER ATP-BINDING SUBUNIT"/>
    <property type="match status" value="1"/>
</dbReference>
<dbReference type="PROSITE" id="PS50893">
    <property type="entry name" value="ABC_TRANSPORTER_2"/>
    <property type="match status" value="2"/>
</dbReference>
<evidence type="ECO:0000256" key="1">
    <source>
        <dbReference type="ARBA" id="ARBA00022741"/>
    </source>
</evidence>
<reference evidence="6" key="1">
    <citation type="journal article" date="2019" name="Int. J. Syst. Evol. Microbiol.">
        <title>The Global Catalogue of Microorganisms (GCM) 10K type strain sequencing project: providing services to taxonomists for standard genome sequencing and annotation.</title>
        <authorList>
            <consortium name="The Broad Institute Genomics Platform"/>
            <consortium name="The Broad Institute Genome Sequencing Center for Infectious Disease"/>
            <person name="Wu L."/>
            <person name="Ma J."/>
        </authorList>
    </citation>
    <scope>NUCLEOTIDE SEQUENCE [LARGE SCALE GENOMIC DNA]</scope>
    <source>
        <strain evidence="6">JCM 17137</strain>
    </source>
</reference>
<dbReference type="InterPro" id="IPR003593">
    <property type="entry name" value="AAA+_ATPase"/>
</dbReference>
<dbReference type="SMART" id="SM00382">
    <property type="entry name" value="AAA"/>
    <property type="match status" value="2"/>
</dbReference>
<organism evidence="5 6">
    <name type="scientific">Salinactinospora qingdaonensis</name>
    <dbReference type="NCBI Taxonomy" id="702744"/>
    <lineage>
        <taxon>Bacteria</taxon>
        <taxon>Bacillati</taxon>
        <taxon>Actinomycetota</taxon>
        <taxon>Actinomycetes</taxon>
        <taxon>Streptosporangiales</taxon>
        <taxon>Nocardiopsidaceae</taxon>
        <taxon>Salinactinospora</taxon>
    </lineage>
</organism>
<evidence type="ECO:0000256" key="3">
    <source>
        <dbReference type="SAM" id="MobiDB-lite"/>
    </source>
</evidence>
<evidence type="ECO:0000256" key="2">
    <source>
        <dbReference type="ARBA" id="ARBA00022840"/>
    </source>
</evidence>
<feature type="region of interest" description="Disordered" evidence="3">
    <location>
        <begin position="270"/>
        <end position="306"/>
    </location>
</feature>